<proteinExistence type="predicted"/>
<gene>
    <name evidence="2" type="ORF">KCU76_g1346</name>
</gene>
<reference evidence="2" key="1">
    <citation type="journal article" date="2021" name="J Fungi (Basel)">
        <title>Virulence traits and population genomics of the black yeast Aureobasidium melanogenum.</title>
        <authorList>
            <person name="Cernosa A."/>
            <person name="Sun X."/>
            <person name="Gostincar C."/>
            <person name="Fang C."/>
            <person name="Gunde-Cimerman N."/>
            <person name="Song Z."/>
        </authorList>
    </citation>
    <scope>NUCLEOTIDE SEQUENCE</scope>
    <source>
        <strain evidence="2">EXF-9911</strain>
    </source>
</reference>
<protein>
    <submittedName>
        <fullName evidence="2">Uncharacterized protein</fullName>
    </submittedName>
</protein>
<sequence length="507" mass="58142">MEGTYSFADGGPIPRGDPYAHTHAANVSKPIQRHESETTHAHPAAQQQPATNDLSQKFKPRLEDGSEVKLDFMPSLARRADQELLDYLQKRKISFHFLNDIDDFLKRYPGLLKACPSWCYQLNALSPLQAYLFFVKGYLRPARYVDGALPAPQDEQIPAHPISLEHHSHDPELYDHITDIGQCLELLGQLDESVWVLTKAYHSGHRLNELEFHLLTMATYAQPVDALKYYEYCYLPSLHSNRVIQEHNVLGHLVRNPAPSSRPAPRAAPSRATRPSGRSAYRARRARRARKARYRREPVRDQPFGLKASGVEVMRTYRSTRKAMAMAADRGDDAVAVLIDCFAQAVQSRRMGRDELNRVCEVACEALERDYLTGEGRDIVDLVMEMVPQARYSRCPSHFHPFVNNPTGAHFGIRSKRVRTAVDQVRVLYAQEAMRMPKPSLARDVKKAEYRLADVVGRHARMDGTMNKTEYEFLRSKFPWRRFDYATEYDEINPERLDVLVLLQSWI</sequence>
<feature type="region of interest" description="Disordered" evidence="1">
    <location>
        <begin position="254"/>
        <end position="295"/>
    </location>
</feature>
<dbReference type="AlphaFoldDB" id="A0A9P8JEW5"/>
<feature type="compositionally biased region" description="Low complexity" evidence="1">
    <location>
        <begin position="255"/>
        <end position="280"/>
    </location>
</feature>
<organism evidence="2 3">
    <name type="scientific">Aureobasidium melanogenum</name>
    <name type="common">Aureobasidium pullulans var. melanogenum</name>
    <dbReference type="NCBI Taxonomy" id="46634"/>
    <lineage>
        <taxon>Eukaryota</taxon>
        <taxon>Fungi</taxon>
        <taxon>Dikarya</taxon>
        <taxon>Ascomycota</taxon>
        <taxon>Pezizomycotina</taxon>
        <taxon>Dothideomycetes</taxon>
        <taxon>Dothideomycetidae</taxon>
        <taxon>Dothideales</taxon>
        <taxon>Saccotheciaceae</taxon>
        <taxon>Aureobasidium</taxon>
    </lineage>
</organism>
<evidence type="ECO:0000256" key="1">
    <source>
        <dbReference type="SAM" id="MobiDB-lite"/>
    </source>
</evidence>
<accession>A0A9P8JEW5</accession>
<name>A0A9P8JEW5_AURME</name>
<feature type="non-terminal residue" evidence="2">
    <location>
        <position position="507"/>
    </location>
</feature>
<dbReference type="OrthoDB" id="3882589at2759"/>
<comment type="caution">
    <text evidence="2">The sequence shown here is derived from an EMBL/GenBank/DDBJ whole genome shotgun (WGS) entry which is preliminary data.</text>
</comment>
<feature type="region of interest" description="Disordered" evidence="1">
    <location>
        <begin position="1"/>
        <end position="53"/>
    </location>
</feature>
<evidence type="ECO:0000313" key="3">
    <source>
        <dbReference type="Proteomes" id="UP000779574"/>
    </source>
</evidence>
<reference evidence="2" key="2">
    <citation type="submission" date="2021-08" db="EMBL/GenBank/DDBJ databases">
        <authorList>
            <person name="Gostincar C."/>
            <person name="Sun X."/>
            <person name="Song Z."/>
            <person name="Gunde-Cimerman N."/>
        </authorList>
    </citation>
    <scope>NUCLEOTIDE SEQUENCE</scope>
    <source>
        <strain evidence="2">EXF-9911</strain>
    </source>
</reference>
<feature type="compositionally biased region" description="Basic residues" evidence="1">
    <location>
        <begin position="281"/>
        <end position="294"/>
    </location>
</feature>
<evidence type="ECO:0000313" key="2">
    <source>
        <dbReference type="EMBL" id="KAG9699665.1"/>
    </source>
</evidence>
<feature type="compositionally biased region" description="Low complexity" evidence="1">
    <location>
        <begin position="41"/>
        <end position="51"/>
    </location>
</feature>
<dbReference type="Proteomes" id="UP000779574">
    <property type="component" value="Unassembled WGS sequence"/>
</dbReference>
<dbReference type="EMBL" id="JAHFXF010000029">
    <property type="protein sequence ID" value="KAG9699665.1"/>
    <property type="molecule type" value="Genomic_DNA"/>
</dbReference>